<evidence type="ECO:0000256" key="1">
    <source>
        <dbReference type="SAM" id="MobiDB-lite"/>
    </source>
</evidence>
<organism evidence="4 5">
    <name type="scientific">Rehmannia glutinosa</name>
    <name type="common">Chinese foxglove</name>
    <dbReference type="NCBI Taxonomy" id="99300"/>
    <lineage>
        <taxon>Eukaryota</taxon>
        <taxon>Viridiplantae</taxon>
        <taxon>Streptophyta</taxon>
        <taxon>Embryophyta</taxon>
        <taxon>Tracheophyta</taxon>
        <taxon>Spermatophyta</taxon>
        <taxon>Magnoliopsida</taxon>
        <taxon>eudicotyledons</taxon>
        <taxon>Gunneridae</taxon>
        <taxon>Pentapetalae</taxon>
        <taxon>asterids</taxon>
        <taxon>lamiids</taxon>
        <taxon>Lamiales</taxon>
        <taxon>Orobanchaceae</taxon>
        <taxon>Rehmannieae</taxon>
        <taxon>Rehmannia</taxon>
    </lineage>
</organism>
<dbReference type="EMBL" id="JABTTQ020003506">
    <property type="protein sequence ID" value="KAK6115405.1"/>
    <property type="molecule type" value="Genomic_DNA"/>
</dbReference>
<dbReference type="Proteomes" id="UP001318860">
    <property type="component" value="Unassembled WGS sequence"/>
</dbReference>
<gene>
    <name evidence="4" type="ORF">DH2020_007674</name>
</gene>
<keyword evidence="5" id="KW-1185">Reference proteome</keyword>
<feature type="region of interest" description="Disordered" evidence="1">
    <location>
        <begin position="273"/>
        <end position="296"/>
    </location>
</feature>
<feature type="domain" description="Retrovirus-related Pol polyprotein from transposon TNT 1-94-like beta-barrel" evidence="3">
    <location>
        <begin position="435"/>
        <end position="509"/>
    </location>
</feature>
<dbReference type="InterPro" id="IPR054722">
    <property type="entry name" value="PolX-like_BBD"/>
</dbReference>
<name>A0ABR0TZU5_REHGL</name>
<dbReference type="Pfam" id="PF22936">
    <property type="entry name" value="Pol_BBD"/>
    <property type="match status" value="1"/>
</dbReference>
<evidence type="ECO:0000259" key="2">
    <source>
        <dbReference type="Pfam" id="PF14244"/>
    </source>
</evidence>
<dbReference type="PANTHER" id="PTHR37610">
    <property type="entry name" value="CCHC-TYPE DOMAIN-CONTAINING PROTEIN"/>
    <property type="match status" value="1"/>
</dbReference>
<evidence type="ECO:0000313" key="4">
    <source>
        <dbReference type="EMBL" id="KAK6115405.1"/>
    </source>
</evidence>
<proteinExistence type="predicted"/>
<reference evidence="4 5" key="1">
    <citation type="journal article" date="2021" name="Comput. Struct. Biotechnol. J.">
        <title>De novo genome assembly of the potent medicinal plant Rehmannia glutinosa using nanopore technology.</title>
        <authorList>
            <person name="Ma L."/>
            <person name="Dong C."/>
            <person name="Song C."/>
            <person name="Wang X."/>
            <person name="Zheng X."/>
            <person name="Niu Y."/>
            <person name="Chen S."/>
            <person name="Feng W."/>
        </authorList>
    </citation>
    <scope>NUCLEOTIDE SEQUENCE [LARGE SCALE GENOMIC DNA]</scope>
    <source>
        <strain evidence="4">DH-2019</strain>
    </source>
</reference>
<evidence type="ECO:0000313" key="5">
    <source>
        <dbReference type="Proteomes" id="UP001318860"/>
    </source>
</evidence>
<protein>
    <recommendedName>
        <fullName evidence="6">Retrotransposon Copia-like N-terminal domain-containing protein</fullName>
    </recommendedName>
</protein>
<feature type="domain" description="Retrotransposon Copia-like N-terminal" evidence="2">
    <location>
        <begin position="50"/>
        <end position="97"/>
    </location>
</feature>
<evidence type="ECO:0000259" key="3">
    <source>
        <dbReference type="Pfam" id="PF22936"/>
    </source>
</evidence>
<comment type="caution">
    <text evidence="4">The sequence shown here is derived from an EMBL/GenBank/DDBJ whole genome shotgun (WGS) entry which is preliminary data.</text>
</comment>
<sequence length="584" mass="65797">MPRHPRNTAWNVLTKDQHDEVGDDFSKENFEDGSGSRQVVPRTDDTFTLHNSDHPGMVLVTNPLTDTNYLSWKRAMVIALGAKTKLGFVNGSVPRPEPDSPQFEQWKKIDYMLYSWILNSLSRDLVDAFLYADSAQALWEEIEQRYGQSNGPLLFQLQKEIATVQQGTNTVAAYFTKLKRLWDEYASLVPLPPCTCGSSKLLADLDTNTKLMQFLMGLNDSYENVRSQILLIDPLPNVNRAYSMIQRVERQRTVQNQFPDTMNNAAMFTRAPSGGRGGMSRGGHSSTPWTGGRGRGYNRLSKEDKAKLLCEHCQEHGHLMQNCFKLHGYPDWYKTFREQQKLKGFGRSAANMVDTVDDKQELNREVRRDASLADISNLIRQEFTKLMGAKTQSGLQASGEELVNHAHFTDSAGIMLSHATHYALTSIESIDAGSWILDSDASRHMCAYPNQMTNIVHLAKPISILLPDGTTTSVTETGFVKLTDTLILNDVLLVPKFKYNLLSVAQLIQQSNLKCVFLPSSYILRDLGTNQSSRQEFKLILPEILRAPVEAPLRLIHSGSIRFKSKVKALLVERRKSVVHIFEA</sequence>
<dbReference type="PANTHER" id="PTHR37610:SF40">
    <property type="entry name" value="OS01G0909600 PROTEIN"/>
    <property type="match status" value="1"/>
</dbReference>
<accession>A0ABR0TZU5</accession>
<dbReference type="InterPro" id="IPR029472">
    <property type="entry name" value="Copia-like_N"/>
</dbReference>
<evidence type="ECO:0008006" key="6">
    <source>
        <dbReference type="Google" id="ProtNLM"/>
    </source>
</evidence>
<dbReference type="Pfam" id="PF14244">
    <property type="entry name" value="Retrotran_gag_3"/>
    <property type="match status" value="1"/>
</dbReference>